<dbReference type="InterPro" id="IPR039672">
    <property type="entry name" value="MFS_2"/>
</dbReference>
<evidence type="ECO:0000313" key="3">
    <source>
        <dbReference type="Proteomes" id="UP000626844"/>
    </source>
</evidence>
<dbReference type="RefSeq" id="WP_191158134.1">
    <property type="nucleotide sequence ID" value="NZ_JACXAI010000010.1"/>
</dbReference>
<keyword evidence="1" id="KW-1133">Transmembrane helix</keyword>
<feature type="transmembrane region" description="Helical" evidence="1">
    <location>
        <begin position="380"/>
        <end position="400"/>
    </location>
</feature>
<dbReference type="GO" id="GO:0008643">
    <property type="term" value="P:carbohydrate transport"/>
    <property type="evidence" value="ECO:0007669"/>
    <property type="project" value="InterPro"/>
</dbReference>
<dbReference type="EMBL" id="JACXAI010000010">
    <property type="protein sequence ID" value="MBD1380543.1"/>
    <property type="molecule type" value="Genomic_DNA"/>
</dbReference>
<feature type="transmembrane region" description="Helical" evidence="1">
    <location>
        <begin position="238"/>
        <end position="260"/>
    </location>
</feature>
<reference evidence="2" key="1">
    <citation type="submission" date="2020-09" db="EMBL/GenBank/DDBJ databases">
        <title>A novel bacterium of genus Bacillus, isolated from South China Sea.</title>
        <authorList>
            <person name="Huang H."/>
            <person name="Mo K."/>
            <person name="Hu Y."/>
        </authorList>
    </citation>
    <scope>NUCLEOTIDE SEQUENCE</scope>
    <source>
        <strain evidence="2">IB182487</strain>
    </source>
</reference>
<evidence type="ECO:0000313" key="2">
    <source>
        <dbReference type="EMBL" id="MBD1380543.1"/>
    </source>
</evidence>
<organism evidence="2 3">
    <name type="scientific">Metabacillus arenae</name>
    <dbReference type="NCBI Taxonomy" id="2771434"/>
    <lineage>
        <taxon>Bacteria</taxon>
        <taxon>Bacillati</taxon>
        <taxon>Bacillota</taxon>
        <taxon>Bacilli</taxon>
        <taxon>Bacillales</taxon>
        <taxon>Bacillaceae</taxon>
        <taxon>Metabacillus</taxon>
    </lineage>
</organism>
<dbReference type="NCBIfam" id="TIGR00792">
    <property type="entry name" value="gph"/>
    <property type="match status" value="1"/>
</dbReference>
<feature type="transmembrane region" description="Helical" evidence="1">
    <location>
        <begin position="84"/>
        <end position="103"/>
    </location>
</feature>
<feature type="transmembrane region" description="Helical" evidence="1">
    <location>
        <begin position="181"/>
        <end position="201"/>
    </location>
</feature>
<dbReference type="Pfam" id="PF13347">
    <property type="entry name" value="MFS_2"/>
    <property type="match status" value="1"/>
</dbReference>
<dbReference type="AlphaFoldDB" id="A0A926NIC0"/>
<accession>A0A926NIC0</accession>
<dbReference type="InterPro" id="IPR001927">
    <property type="entry name" value="Na/Gal_symport"/>
</dbReference>
<feature type="transmembrane region" description="Helical" evidence="1">
    <location>
        <begin position="412"/>
        <end position="434"/>
    </location>
</feature>
<proteinExistence type="predicted"/>
<feature type="transmembrane region" description="Helical" evidence="1">
    <location>
        <begin position="16"/>
        <end position="38"/>
    </location>
</feature>
<dbReference type="InterPro" id="IPR036259">
    <property type="entry name" value="MFS_trans_sf"/>
</dbReference>
<dbReference type="Proteomes" id="UP000626844">
    <property type="component" value="Unassembled WGS sequence"/>
</dbReference>
<keyword evidence="3" id="KW-1185">Reference proteome</keyword>
<feature type="transmembrane region" description="Helical" evidence="1">
    <location>
        <begin position="272"/>
        <end position="291"/>
    </location>
</feature>
<feature type="transmembrane region" description="Helical" evidence="1">
    <location>
        <begin position="115"/>
        <end position="135"/>
    </location>
</feature>
<feature type="transmembrane region" description="Helical" evidence="1">
    <location>
        <begin position="327"/>
        <end position="351"/>
    </location>
</feature>
<evidence type="ECO:0000256" key="1">
    <source>
        <dbReference type="SAM" id="Phobius"/>
    </source>
</evidence>
<dbReference type="SUPFAM" id="SSF103473">
    <property type="entry name" value="MFS general substrate transporter"/>
    <property type="match status" value="1"/>
</dbReference>
<feature type="transmembrane region" description="Helical" evidence="1">
    <location>
        <begin position="303"/>
        <end position="321"/>
    </location>
</feature>
<keyword evidence="1" id="KW-0472">Membrane</keyword>
<comment type="caution">
    <text evidence="2">The sequence shown here is derived from an EMBL/GenBank/DDBJ whole genome shotgun (WGS) entry which is preliminary data.</text>
</comment>
<sequence>MQNLNRVASKSEVFKYAFGGLGSNLPFMLILTYLMFFYTELEGISPALVGTLFFITRFIDAVTDPLMGMLADRTNSKLGKYRPYVIFGAPLLGLSTVSLFWIPDLPDGQKIVYVFVTYILYSLISTVVNIPYHSLTPVLSEDPNQRTWIATAKQFMGIPAQMLAQVLFLPLVAILGGGEQGYLYTAILYAIVIVISFWTCASSAKRHDKVDVVNDKLESKPKIAFKDQFSLIGKNTPLLMLMVAMSTNLIATSIQSAVALYFWTYNVGRADLFPILSLVGLLLSIPLFFIMPKLSKKIEKKGVFLYGSIASIIPFIVLLIAPSEIVWVNFTAAVLVNVLAPFTGAIAWAMLPDCVEYGEWKTGLKGAGVVSSSLTFINKLGSAVGGILGGALLASAGYVAGQAQTPETLQMILYLYAIFPILGHVATIIALKFYKIDNKLYAKIIQEIKERKKAKQLPKEA</sequence>
<dbReference type="GO" id="GO:0006814">
    <property type="term" value="P:sodium ion transport"/>
    <property type="evidence" value="ECO:0007669"/>
    <property type="project" value="InterPro"/>
</dbReference>
<gene>
    <name evidence="2" type="ORF">IC621_09905</name>
</gene>
<name>A0A926NIC0_9BACI</name>
<dbReference type="PANTHER" id="PTHR11328:SF24">
    <property type="entry name" value="MAJOR FACILITATOR SUPERFAMILY (MFS) PROFILE DOMAIN-CONTAINING PROTEIN"/>
    <property type="match status" value="1"/>
</dbReference>
<dbReference type="PANTHER" id="PTHR11328">
    <property type="entry name" value="MAJOR FACILITATOR SUPERFAMILY DOMAIN-CONTAINING PROTEIN"/>
    <property type="match status" value="1"/>
</dbReference>
<feature type="transmembrane region" description="Helical" evidence="1">
    <location>
        <begin position="44"/>
        <end position="63"/>
    </location>
</feature>
<feature type="transmembrane region" description="Helical" evidence="1">
    <location>
        <begin position="155"/>
        <end position="175"/>
    </location>
</feature>
<dbReference type="Gene3D" id="1.20.1250.20">
    <property type="entry name" value="MFS general substrate transporter like domains"/>
    <property type="match status" value="2"/>
</dbReference>
<dbReference type="GO" id="GO:0015293">
    <property type="term" value="F:symporter activity"/>
    <property type="evidence" value="ECO:0007669"/>
    <property type="project" value="InterPro"/>
</dbReference>
<dbReference type="CDD" id="cd17332">
    <property type="entry name" value="MFS_MelB_like"/>
    <property type="match status" value="1"/>
</dbReference>
<dbReference type="GO" id="GO:0005886">
    <property type="term" value="C:plasma membrane"/>
    <property type="evidence" value="ECO:0007669"/>
    <property type="project" value="TreeGrafter"/>
</dbReference>
<protein>
    <submittedName>
        <fullName evidence="2">MFS transporter</fullName>
    </submittedName>
</protein>
<keyword evidence="1" id="KW-0812">Transmembrane</keyword>